<dbReference type="SMART" id="SM01009">
    <property type="entry name" value="AlkA_N"/>
    <property type="match status" value="1"/>
</dbReference>
<dbReference type="GO" id="GO:0032131">
    <property type="term" value="F:alkylated DNA binding"/>
    <property type="evidence" value="ECO:0007669"/>
    <property type="project" value="TreeGrafter"/>
</dbReference>
<dbReference type="InterPro" id="IPR010316">
    <property type="entry name" value="AlkA_N"/>
</dbReference>
<organism evidence="4 5">
    <name type="scientific">Vibrio sinensis</name>
    <dbReference type="NCBI Taxonomy" id="2302434"/>
    <lineage>
        <taxon>Bacteria</taxon>
        <taxon>Pseudomonadati</taxon>
        <taxon>Pseudomonadota</taxon>
        <taxon>Gammaproteobacteria</taxon>
        <taxon>Vibrionales</taxon>
        <taxon>Vibrionaceae</taxon>
        <taxon>Vibrio</taxon>
    </lineage>
</organism>
<dbReference type="OrthoDB" id="9811249at2"/>
<dbReference type="Gene3D" id="3.30.310.20">
    <property type="entry name" value="DNA-3-methyladenine glycosylase AlkA, N-terminal domain"/>
    <property type="match status" value="1"/>
</dbReference>
<dbReference type="GO" id="GO:0008725">
    <property type="term" value="F:DNA-3-methyladenine glycosylase activity"/>
    <property type="evidence" value="ECO:0007669"/>
    <property type="project" value="TreeGrafter"/>
</dbReference>
<name>A0A3A6Q707_9VIBR</name>
<dbReference type="InterPro" id="IPR011257">
    <property type="entry name" value="DNA_glycosylase"/>
</dbReference>
<accession>A0A3A6Q707</accession>
<dbReference type="GO" id="GO:0006285">
    <property type="term" value="P:base-excision repair, AP site formation"/>
    <property type="evidence" value="ECO:0007669"/>
    <property type="project" value="TreeGrafter"/>
</dbReference>
<evidence type="ECO:0000256" key="1">
    <source>
        <dbReference type="ARBA" id="ARBA00022763"/>
    </source>
</evidence>
<dbReference type="GO" id="GO:0006307">
    <property type="term" value="P:DNA alkylation repair"/>
    <property type="evidence" value="ECO:0007669"/>
    <property type="project" value="TreeGrafter"/>
</dbReference>
<dbReference type="PANTHER" id="PTHR43003">
    <property type="entry name" value="DNA-3-METHYLADENINE GLYCOSYLASE"/>
    <property type="match status" value="1"/>
</dbReference>
<reference evidence="4 5" key="1">
    <citation type="submission" date="2018-08" db="EMBL/GenBank/DDBJ databases">
        <title>Vibrio isolated from the Eastern China Marginal Seas.</title>
        <authorList>
            <person name="Li Y."/>
        </authorList>
    </citation>
    <scope>NUCLEOTIDE SEQUENCE [LARGE SCALE GENOMIC DNA]</scope>
    <source>
        <strain evidence="4 5">BEI233</strain>
    </source>
</reference>
<comment type="caution">
    <text evidence="4">The sequence shown here is derived from an EMBL/GenBank/DDBJ whole genome shotgun (WGS) entry which is preliminary data.</text>
</comment>
<keyword evidence="5" id="KW-1185">Reference proteome</keyword>
<keyword evidence="1" id="KW-0227">DNA damage</keyword>
<proteinExistence type="predicted"/>
<dbReference type="SUPFAM" id="SSF55945">
    <property type="entry name" value="TATA-box binding protein-like"/>
    <property type="match status" value="2"/>
</dbReference>
<dbReference type="Proteomes" id="UP000273252">
    <property type="component" value="Unassembled WGS sequence"/>
</dbReference>
<dbReference type="PANTHER" id="PTHR43003:SF13">
    <property type="entry name" value="DNA-3-METHYLADENINE GLYCOSYLASE 2"/>
    <property type="match status" value="1"/>
</dbReference>
<dbReference type="InterPro" id="IPR037046">
    <property type="entry name" value="AlkA_N_sf"/>
</dbReference>
<protein>
    <submittedName>
        <fullName evidence="4">DNA-3-methyladenine glycosylase 2 family protein</fullName>
    </submittedName>
</protein>
<dbReference type="Gene3D" id="1.10.340.30">
    <property type="entry name" value="Hypothetical protein, domain 2"/>
    <property type="match status" value="1"/>
</dbReference>
<dbReference type="GO" id="GO:0032993">
    <property type="term" value="C:protein-DNA complex"/>
    <property type="evidence" value="ECO:0007669"/>
    <property type="project" value="TreeGrafter"/>
</dbReference>
<dbReference type="SUPFAM" id="SSF48150">
    <property type="entry name" value="DNA-glycosylase"/>
    <property type="match status" value="1"/>
</dbReference>
<dbReference type="InterPro" id="IPR051912">
    <property type="entry name" value="Alkylbase_DNA_Glycosylase/TA"/>
</dbReference>
<dbReference type="GO" id="GO:0043916">
    <property type="term" value="F:DNA-7-methylguanine glycosylase activity"/>
    <property type="evidence" value="ECO:0007669"/>
    <property type="project" value="TreeGrafter"/>
</dbReference>
<evidence type="ECO:0000259" key="3">
    <source>
        <dbReference type="SMART" id="SM01009"/>
    </source>
</evidence>
<dbReference type="AlphaFoldDB" id="A0A3A6Q707"/>
<sequence>MRTKAIKSEIELPFEGALDWQFMLDFYQLRRIEQLEEVDDTSYFRFFELNGAKGWFRVSLSKLPSKALPLTASSPKTLSFETLHSNALGVGSSALMLEFEIDDESQQPALVEQVRRMFDLDVNMTLIELHLESVAPGLIKRSGIRIPGVWNTWEAGVRAILGQQVSIKAAIGQLNLLVATLRDSARQQGEHHQNARPHFPTPLDIINADLQFLRMPQSRKETLARFAQLMLDQPEATFDQWLALKGIGPWTISYAALRGNSEPNRFLESDLVVKKAAQLFPSLTTKSASPWGSYATFHCWSHAG</sequence>
<dbReference type="EMBL" id="QVMU01000027">
    <property type="protein sequence ID" value="RJX66568.1"/>
    <property type="molecule type" value="Genomic_DNA"/>
</dbReference>
<dbReference type="Pfam" id="PF06029">
    <property type="entry name" value="AlkA_N"/>
    <property type="match status" value="1"/>
</dbReference>
<evidence type="ECO:0000313" key="5">
    <source>
        <dbReference type="Proteomes" id="UP000273252"/>
    </source>
</evidence>
<keyword evidence="2" id="KW-0234">DNA repair</keyword>
<gene>
    <name evidence="4" type="ORF">DZ860_20025</name>
</gene>
<feature type="domain" description="DNA-3-methyladenine glycosylase AlkA N-terminal" evidence="3">
    <location>
        <begin position="9"/>
        <end position="151"/>
    </location>
</feature>
<evidence type="ECO:0000313" key="4">
    <source>
        <dbReference type="EMBL" id="RJX66568.1"/>
    </source>
</evidence>
<evidence type="ECO:0000256" key="2">
    <source>
        <dbReference type="ARBA" id="ARBA00023204"/>
    </source>
</evidence>
<dbReference type="GO" id="GO:0005737">
    <property type="term" value="C:cytoplasm"/>
    <property type="evidence" value="ECO:0007669"/>
    <property type="project" value="TreeGrafter"/>
</dbReference>